<dbReference type="GO" id="GO:0005975">
    <property type="term" value="P:carbohydrate metabolic process"/>
    <property type="evidence" value="ECO:0007669"/>
    <property type="project" value="TreeGrafter"/>
</dbReference>
<name>A0A173VXS4_PARDI</name>
<feature type="chain" id="PRO_5008014256" evidence="2">
    <location>
        <begin position="21"/>
        <end position="691"/>
    </location>
</feature>
<dbReference type="InterPro" id="IPR013783">
    <property type="entry name" value="Ig-like_fold"/>
</dbReference>
<dbReference type="Gene3D" id="2.60.40.10">
    <property type="entry name" value="Immunoglobulins"/>
    <property type="match status" value="1"/>
</dbReference>
<evidence type="ECO:0000259" key="4">
    <source>
        <dbReference type="Pfam" id="PF13472"/>
    </source>
</evidence>
<gene>
    <name evidence="5" type="ORF">ERS852429_03625</name>
</gene>
<dbReference type="InterPro" id="IPR005181">
    <property type="entry name" value="SASA"/>
</dbReference>
<proteinExistence type="predicted"/>
<protein>
    <submittedName>
        <fullName evidence="5">Domain of uncharacterized function (DUF303)</fullName>
    </submittedName>
</protein>
<dbReference type="InterPro" id="IPR039329">
    <property type="entry name" value="SIAE"/>
</dbReference>
<dbReference type="PANTHER" id="PTHR22901">
    <property type="entry name" value="SIALATE O-ACETYLESTERASE"/>
    <property type="match status" value="1"/>
</dbReference>
<evidence type="ECO:0000256" key="2">
    <source>
        <dbReference type="SAM" id="SignalP"/>
    </source>
</evidence>
<dbReference type="Gene3D" id="3.40.50.1110">
    <property type="entry name" value="SGNH hydrolase"/>
    <property type="match status" value="2"/>
</dbReference>
<sequence>MRKIIGILSIFLAFAFMSQAQKIKVACVGNSVTYGYGIENRETNCYPAQLQQMLGDAYEVENFGHSGATLLNKGYRPYTQQEAYQKALRFAGDYVIIHLGLNDTDPRAWPNYRDDFVRDYLSLIESFRKANPKCKVWVCRMTPISHRHPRFKSGTRDWYWMEQALIEEIARIAGATLVDLQEGLYDRPDLLPDALHPNAEGAGILARTVYGALTGDYGGLQLPAIYSDRMVLQRDQPLPISGIANQGEKVTVTLAGQRKETVAGTNGKWTVTLDPLRVSGKSYTLTVSTPSRTLNYRDVVAGEVWLCSGQSNMAFRVNESVKEEQQQQLDYAKQHSQIRLFDLKPRWETYAVEWDASVLDSLNRLQYYHDAQWEVCDTRNTARFSAIGFAFGRMLADSLQVPVGLILNAVGGSPTEAWIDRKTLEFEFPDILQDWTKNDFIQDWVRERAALNIKQASNPLQRHPYEPCYLFEAGIQPLHRYPIKGIIWYQGESNAHNMEVHERLFPLLVNSWRQNWNADLPFYYVQLSSIDRPSWTWFRDSQRRLAQTVSNTGMAVSSDRGDSLNVHPTRKKEIGERLAHWALNKTYGHNVIPSGPLFRNATFTDNAAYITFDYAKGLRTSDGDPIRTFEIAEQEGLYYPAQAVVENGKVKVWNDQVTHPKLVRYGWQPFTRANLVNEAGMPASTFRAIKE</sequence>
<dbReference type="Pfam" id="PF13472">
    <property type="entry name" value="Lipase_GDSL_2"/>
    <property type="match status" value="1"/>
</dbReference>
<feature type="signal peptide" evidence="2">
    <location>
        <begin position="1"/>
        <end position="20"/>
    </location>
</feature>
<accession>A0A173VXS4</accession>
<dbReference type="SUPFAM" id="SSF52266">
    <property type="entry name" value="SGNH hydrolase"/>
    <property type="match status" value="2"/>
</dbReference>
<evidence type="ECO:0000259" key="3">
    <source>
        <dbReference type="Pfam" id="PF03629"/>
    </source>
</evidence>
<dbReference type="EMBL" id="CYXP01000009">
    <property type="protein sequence ID" value="CUN30738.1"/>
    <property type="molecule type" value="Genomic_DNA"/>
</dbReference>
<dbReference type="RefSeq" id="WP_057319880.1">
    <property type="nucleotide sequence ID" value="NZ_CYXP01000009.1"/>
</dbReference>
<keyword evidence="1" id="KW-0378">Hydrolase</keyword>
<dbReference type="InterPro" id="IPR013830">
    <property type="entry name" value="SGNH_hydro"/>
</dbReference>
<evidence type="ECO:0000313" key="6">
    <source>
        <dbReference type="Proteomes" id="UP000095591"/>
    </source>
</evidence>
<dbReference type="AlphaFoldDB" id="A0A173VXS4"/>
<evidence type="ECO:0000256" key="1">
    <source>
        <dbReference type="ARBA" id="ARBA00022801"/>
    </source>
</evidence>
<dbReference type="Proteomes" id="UP000095591">
    <property type="component" value="Unassembled WGS sequence"/>
</dbReference>
<reference evidence="5 6" key="1">
    <citation type="submission" date="2015-09" db="EMBL/GenBank/DDBJ databases">
        <authorList>
            <consortium name="Pathogen Informatics"/>
        </authorList>
    </citation>
    <scope>NUCLEOTIDE SEQUENCE [LARGE SCALE GENOMIC DNA]</scope>
    <source>
        <strain evidence="5 6">2789STDY5608872</strain>
    </source>
</reference>
<evidence type="ECO:0000313" key="5">
    <source>
        <dbReference type="EMBL" id="CUN30738.1"/>
    </source>
</evidence>
<organism evidence="5 6">
    <name type="scientific">Parabacteroides distasonis</name>
    <dbReference type="NCBI Taxonomy" id="823"/>
    <lineage>
        <taxon>Bacteria</taxon>
        <taxon>Pseudomonadati</taxon>
        <taxon>Bacteroidota</taxon>
        <taxon>Bacteroidia</taxon>
        <taxon>Bacteroidales</taxon>
        <taxon>Tannerellaceae</taxon>
        <taxon>Parabacteroides</taxon>
    </lineage>
</organism>
<dbReference type="InterPro" id="IPR036514">
    <property type="entry name" value="SGNH_hydro_sf"/>
</dbReference>
<feature type="domain" description="SGNH hydrolase-type esterase" evidence="4">
    <location>
        <begin position="27"/>
        <end position="202"/>
    </location>
</feature>
<dbReference type="Pfam" id="PF03629">
    <property type="entry name" value="SASA"/>
    <property type="match status" value="2"/>
</dbReference>
<feature type="domain" description="Sialate O-acetylesterase" evidence="3">
    <location>
        <begin position="482"/>
        <end position="582"/>
    </location>
</feature>
<feature type="domain" description="Sialate O-acetylesterase" evidence="3">
    <location>
        <begin position="303"/>
        <end position="422"/>
    </location>
</feature>
<keyword evidence="2" id="KW-0732">Signal</keyword>
<dbReference type="GO" id="GO:0001681">
    <property type="term" value="F:sialate O-acetylesterase activity"/>
    <property type="evidence" value="ECO:0007669"/>
    <property type="project" value="InterPro"/>
</dbReference>
<dbReference type="PANTHER" id="PTHR22901:SF0">
    <property type="entry name" value="SIALATE O-ACETYLESTERASE"/>
    <property type="match status" value="1"/>
</dbReference>